<sequence length="365" mass="41503">MAVRKTGISHNLLIHPGETLAEVLEDREITQAELAARTGVSTAYVNNIIKGKKGISAKFAMGLEYALNVPKSFWMNLQSNYDSELLELNEGQTIIEEERVARDDLAEVVKYLRQKGGIPMREKKDESILSLRKALQISNIANLKNMLPAGAFRMPSDKSVNPYVLGAWIRLCQIMGDSRVNACFDISQTGKLIGEMKQIMLRHNADFQNELKETMKNYGIDFIIMKNFRGAPVQGYISQKSDKTFQMVLTIRGAFADIFWFSLFHELGHIINGDIGKISKFVDDGTDGEKELAADCFARDALLEPESYRNFTEKEDFSIEAIERYASSQNVMPYIVIGRLQKEKYLDYRSFSSYKLRYKWAKPIA</sequence>
<comment type="caution">
    <text evidence="1">The sequence shown here is derived from an EMBL/GenBank/DDBJ whole genome shotgun (WGS) entry which is preliminary data.</text>
</comment>
<accession>A0AC61S269</accession>
<dbReference type="EMBL" id="SRYA01000003">
    <property type="protein sequence ID" value="TGY98019.1"/>
    <property type="molecule type" value="Genomic_DNA"/>
</dbReference>
<organism evidence="1 2">
    <name type="scientific">Petralouisia muris</name>
    <dbReference type="NCBI Taxonomy" id="3032872"/>
    <lineage>
        <taxon>Bacteria</taxon>
        <taxon>Bacillati</taxon>
        <taxon>Bacillota</taxon>
        <taxon>Clostridia</taxon>
        <taxon>Lachnospirales</taxon>
        <taxon>Lachnospiraceae</taxon>
        <taxon>Petralouisia</taxon>
    </lineage>
</organism>
<evidence type="ECO:0000313" key="1">
    <source>
        <dbReference type="EMBL" id="TGY98019.1"/>
    </source>
</evidence>
<protein>
    <submittedName>
        <fullName evidence="1">Addiction module antidote protein, HigA family</fullName>
    </submittedName>
</protein>
<evidence type="ECO:0000313" key="2">
    <source>
        <dbReference type="Proteomes" id="UP000304953"/>
    </source>
</evidence>
<gene>
    <name evidence="1" type="primary">higA</name>
    <name evidence="1" type="ORF">E5329_02555</name>
</gene>
<proteinExistence type="predicted"/>
<keyword evidence="2" id="KW-1185">Reference proteome</keyword>
<dbReference type="Proteomes" id="UP000304953">
    <property type="component" value="Unassembled WGS sequence"/>
</dbReference>
<name>A0AC61S269_9FIRM</name>
<reference evidence="1" key="1">
    <citation type="submission" date="2019-04" db="EMBL/GenBank/DDBJ databases">
        <title>Microbes associate with the intestines of laboratory mice.</title>
        <authorList>
            <person name="Navarre W."/>
            <person name="Wong E."/>
            <person name="Huang K."/>
            <person name="Tropini C."/>
            <person name="Ng K."/>
            <person name="Yu B."/>
        </authorList>
    </citation>
    <scope>NUCLEOTIDE SEQUENCE</scope>
    <source>
        <strain evidence="1">NM01_1-7b</strain>
    </source>
</reference>